<keyword evidence="1" id="KW-0472">Membrane</keyword>
<accession>A0A6J3LQU0</accession>
<dbReference type="Proteomes" id="UP000504637">
    <property type="component" value="Unplaced"/>
</dbReference>
<gene>
    <name evidence="3" type="ORF">K489DRAFT_130728</name>
</gene>
<dbReference type="AlphaFoldDB" id="A0A6J3LQU0"/>
<organism evidence="3">
    <name type="scientific">Dissoconium aciculare CBS 342.82</name>
    <dbReference type="NCBI Taxonomy" id="1314786"/>
    <lineage>
        <taxon>Eukaryota</taxon>
        <taxon>Fungi</taxon>
        <taxon>Dikarya</taxon>
        <taxon>Ascomycota</taxon>
        <taxon>Pezizomycotina</taxon>
        <taxon>Dothideomycetes</taxon>
        <taxon>Dothideomycetidae</taxon>
        <taxon>Mycosphaerellales</taxon>
        <taxon>Dissoconiaceae</taxon>
        <taxon>Dissoconium</taxon>
    </lineage>
</organism>
<evidence type="ECO:0000256" key="1">
    <source>
        <dbReference type="SAM" id="Phobius"/>
    </source>
</evidence>
<evidence type="ECO:0008006" key="4">
    <source>
        <dbReference type="Google" id="ProtNLM"/>
    </source>
</evidence>
<reference evidence="3" key="3">
    <citation type="submission" date="2025-08" db="UniProtKB">
        <authorList>
            <consortium name="RefSeq"/>
        </authorList>
    </citation>
    <scope>IDENTIFICATION</scope>
    <source>
        <strain evidence="3">CBS 342.82</strain>
    </source>
</reference>
<sequence>MDRIYNQPLFGFVLLGVQSSRQGSDAEVVATDPSASGSVSRSVGRWAGISGRKRASVHSLIIFFLSFLRSSHEVGVHGCINTRRRERESNRRGMSDSNDDAELQGGLFSPHPLSLYSSLSLSLSLFFLFPLFLFLFSLSSLFFSILPFQGSAIG</sequence>
<keyword evidence="1" id="KW-0812">Transmembrane</keyword>
<proteinExistence type="predicted"/>
<feature type="transmembrane region" description="Helical" evidence="1">
    <location>
        <begin position="123"/>
        <end position="148"/>
    </location>
</feature>
<name>A0A6J3LQU0_9PEZI</name>
<evidence type="ECO:0000313" key="2">
    <source>
        <dbReference type="Proteomes" id="UP000504637"/>
    </source>
</evidence>
<reference evidence="3" key="1">
    <citation type="submission" date="2020-01" db="EMBL/GenBank/DDBJ databases">
        <authorList>
            <consortium name="DOE Joint Genome Institute"/>
            <person name="Haridas S."/>
            <person name="Albert R."/>
            <person name="Binder M."/>
            <person name="Bloem J."/>
            <person name="Labutti K."/>
            <person name="Salamov A."/>
            <person name="Andreopoulos B."/>
            <person name="Baker S.E."/>
            <person name="Barry K."/>
            <person name="Bills G."/>
            <person name="Bluhm B.H."/>
            <person name="Cannon C."/>
            <person name="Castanera R."/>
            <person name="Culley D.E."/>
            <person name="Daum C."/>
            <person name="Ezra D."/>
            <person name="Gonzalez J.B."/>
            <person name="Henrissat B."/>
            <person name="Kuo A."/>
            <person name="Liang C."/>
            <person name="Lipzen A."/>
            <person name="Lutzoni F."/>
            <person name="Magnuson J."/>
            <person name="Mondo S."/>
            <person name="Nolan M."/>
            <person name="Ohm R."/>
            <person name="Pangilinan J."/>
            <person name="Park H.-J."/>
            <person name="Ramirez L."/>
            <person name="Alfaro M."/>
            <person name="Sun H."/>
            <person name="Tritt A."/>
            <person name="Yoshinaga Y."/>
            <person name="Zwiers L.-H."/>
            <person name="Turgeon B.G."/>
            <person name="Goodwin S.B."/>
            <person name="Spatafora J.W."/>
            <person name="Crous P.W."/>
            <person name="Grigoriev I.V."/>
        </authorList>
    </citation>
    <scope>NUCLEOTIDE SEQUENCE</scope>
    <source>
        <strain evidence="3">CBS 342.82</strain>
    </source>
</reference>
<evidence type="ECO:0000313" key="3">
    <source>
        <dbReference type="RefSeq" id="XP_033455241.1"/>
    </source>
</evidence>
<protein>
    <recommendedName>
        <fullName evidence="4">Transmembrane protein</fullName>
    </recommendedName>
</protein>
<dbReference type="RefSeq" id="XP_033455241.1">
    <property type="nucleotide sequence ID" value="XM_033599040.1"/>
</dbReference>
<dbReference type="GeneID" id="54356839"/>
<keyword evidence="1" id="KW-1133">Transmembrane helix</keyword>
<reference evidence="3" key="2">
    <citation type="submission" date="2020-04" db="EMBL/GenBank/DDBJ databases">
        <authorList>
            <consortium name="NCBI Genome Project"/>
        </authorList>
    </citation>
    <scope>NUCLEOTIDE SEQUENCE</scope>
    <source>
        <strain evidence="3">CBS 342.82</strain>
    </source>
</reference>
<keyword evidence="2" id="KW-1185">Reference proteome</keyword>